<organism evidence="2 3">
    <name type="scientific">Araneus ventricosus</name>
    <name type="common">Orbweaver spider</name>
    <name type="synonym">Epeira ventricosa</name>
    <dbReference type="NCBI Taxonomy" id="182803"/>
    <lineage>
        <taxon>Eukaryota</taxon>
        <taxon>Metazoa</taxon>
        <taxon>Ecdysozoa</taxon>
        <taxon>Arthropoda</taxon>
        <taxon>Chelicerata</taxon>
        <taxon>Arachnida</taxon>
        <taxon>Araneae</taxon>
        <taxon>Araneomorphae</taxon>
        <taxon>Entelegynae</taxon>
        <taxon>Araneoidea</taxon>
        <taxon>Araneidae</taxon>
        <taxon>Araneus</taxon>
    </lineage>
</organism>
<keyword evidence="3" id="KW-1185">Reference proteome</keyword>
<feature type="region of interest" description="Disordered" evidence="1">
    <location>
        <begin position="1"/>
        <end position="29"/>
    </location>
</feature>
<dbReference type="Gene3D" id="3.60.10.10">
    <property type="entry name" value="Endonuclease/exonuclease/phosphatase"/>
    <property type="match status" value="1"/>
</dbReference>
<dbReference type="AlphaFoldDB" id="A0A4Y2EPP0"/>
<evidence type="ECO:0000313" key="2">
    <source>
        <dbReference type="EMBL" id="GBM30467.1"/>
    </source>
</evidence>
<reference evidence="2 3" key="1">
    <citation type="journal article" date="2019" name="Sci. Rep.">
        <title>Orb-weaving spider Araneus ventricosus genome elucidates the spidroin gene catalogue.</title>
        <authorList>
            <person name="Kono N."/>
            <person name="Nakamura H."/>
            <person name="Ohtoshi R."/>
            <person name="Moran D.A.P."/>
            <person name="Shinohara A."/>
            <person name="Yoshida Y."/>
            <person name="Fujiwara M."/>
            <person name="Mori M."/>
            <person name="Tomita M."/>
            <person name="Arakawa K."/>
        </authorList>
    </citation>
    <scope>NUCLEOTIDE SEQUENCE [LARGE SCALE GENOMIC DNA]</scope>
</reference>
<evidence type="ECO:0008006" key="4">
    <source>
        <dbReference type="Google" id="ProtNLM"/>
    </source>
</evidence>
<evidence type="ECO:0000313" key="3">
    <source>
        <dbReference type="Proteomes" id="UP000499080"/>
    </source>
</evidence>
<dbReference type="InterPro" id="IPR036691">
    <property type="entry name" value="Endo/exonu/phosph_ase_sf"/>
</dbReference>
<proteinExistence type="predicted"/>
<dbReference type="OrthoDB" id="6437148at2759"/>
<dbReference type="SUPFAM" id="SSF56219">
    <property type="entry name" value="DNase I-like"/>
    <property type="match status" value="1"/>
</dbReference>
<protein>
    <recommendedName>
        <fullName evidence="4">Endonuclease/exonuclease/phosphatase domain-containing protein</fullName>
    </recommendedName>
</protein>
<dbReference type="Proteomes" id="UP000499080">
    <property type="component" value="Unassembled WGS sequence"/>
</dbReference>
<gene>
    <name evidence="2" type="ORF">AVEN_237694_1</name>
</gene>
<name>A0A4Y2EPP0_ARAVE</name>
<comment type="caution">
    <text evidence="2">The sequence shown here is derived from an EMBL/GenBank/DDBJ whole genome shotgun (WGS) entry which is preliminary data.</text>
</comment>
<sequence>MTRKIPELAPPTPSFRTTPASSDPPPTFTRNISKGWPDLSLCTQQMIGGIANWEVLEEPSISDHQHIEITVDSSVKNCAFTMYKTLHGNRNIFLKNL</sequence>
<accession>A0A4Y2EPP0</accession>
<evidence type="ECO:0000256" key="1">
    <source>
        <dbReference type="SAM" id="MobiDB-lite"/>
    </source>
</evidence>
<dbReference type="EMBL" id="BGPR01000661">
    <property type="protein sequence ID" value="GBM30467.1"/>
    <property type="molecule type" value="Genomic_DNA"/>
</dbReference>